<dbReference type="AlphaFoldDB" id="A0A9W7YEQ3"/>
<feature type="non-terminal residue" evidence="2">
    <location>
        <position position="1"/>
    </location>
</feature>
<keyword evidence="3" id="KW-1185">Reference proteome</keyword>
<gene>
    <name evidence="2" type="ORF">LPJ61_002579</name>
</gene>
<dbReference type="Proteomes" id="UP001143981">
    <property type="component" value="Unassembled WGS sequence"/>
</dbReference>
<keyword evidence="1" id="KW-0175">Coiled coil</keyword>
<protein>
    <submittedName>
        <fullName evidence="2">Uncharacterized protein</fullName>
    </submittedName>
</protein>
<dbReference type="OrthoDB" id="534815at2759"/>
<dbReference type="EMBL" id="JANBOI010000340">
    <property type="protein sequence ID" value="KAJ1731342.1"/>
    <property type="molecule type" value="Genomic_DNA"/>
</dbReference>
<sequence length="204" mass="21020">MDECIAQLASGTLGSAVAAGDVADTELDLGAARQLSQALERRLDTCKAEMQKCLSDNRATYTAAVTDAAKAQDAIEQLLQGVDDLQALLGDDETGIGAQLAAARGCEARVGAQLRSNSGILRSLQRLASLNAELQAVDGLVRARDLGAAAEAVVALEASTEAAGELEGARIKQVLADRLALARLSITDHALEELGALLVVEADG</sequence>
<comment type="caution">
    <text evidence="2">The sequence shown here is derived from an EMBL/GenBank/DDBJ whole genome shotgun (WGS) entry which is preliminary data.</text>
</comment>
<name>A0A9W7YEQ3_9FUNG</name>
<proteinExistence type="predicted"/>
<accession>A0A9W7YEQ3</accession>
<evidence type="ECO:0000313" key="3">
    <source>
        <dbReference type="Proteomes" id="UP001143981"/>
    </source>
</evidence>
<organism evidence="2 3">
    <name type="scientific">Coemansia biformis</name>
    <dbReference type="NCBI Taxonomy" id="1286918"/>
    <lineage>
        <taxon>Eukaryota</taxon>
        <taxon>Fungi</taxon>
        <taxon>Fungi incertae sedis</taxon>
        <taxon>Zoopagomycota</taxon>
        <taxon>Kickxellomycotina</taxon>
        <taxon>Kickxellomycetes</taxon>
        <taxon>Kickxellales</taxon>
        <taxon>Kickxellaceae</taxon>
        <taxon>Coemansia</taxon>
    </lineage>
</organism>
<evidence type="ECO:0000313" key="2">
    <source>
        <dbReference type="EMBL" id="KAJ1731342.1"/>
    </source>
</evidence>
<reference evidence="2" key="1">
    <citation type="submission" date="2022-07" db="EMBL/GenBank/DDBJ databases">
        <title>Phylogenomic reconstructions and comparative analyses of Kickxellomycotina fungi.</title>
        <authorList>
            <person name="Reynolds N.K."/>
            <person name="Stajich J.E."/>
            <person name="Barry K."/>
            <person name="Grigoriev I.V."/>
            <person name="Crous P."/>
            <person name="Smith M.E."/>
        </authorList>
    </citation>
    <scope>NUCLEOTIDE SEQUENCE</scope>
    <source>
        <strain evidence="2">BCRC 34381</strain>
    </source>
</reference>
<feature type="coiled-coil region" evidence="1">
    <location>
        <begin position="29"/>
        <end position="88"/>
    </location>
</feature>
<evidence type="ECO:0000256" key="1">
    <source>
        <dbReference type="SAM" id="Coils"/>
    </source>
</evidence>